<evidence type="ECO:0000256" key="2">
    <source>
        <dbReference type="ARBA" id="ARBA00004371"/>
    </source>
</evidence>
<organism evidence="17 18">
    <name type="scientific">Oryctolagus cuniculus</name>
    <name type="common">Rabbit</name>
    <dbReference type="NCBI Taxonomy" id="9986"/>
    <lineage>
        <taxon>Eukaryota</taxon>
        <taxon>Metazoa</taxon>
        <taxon>Chordata</taxon>
        <taxon>Craniata</taxon>
        <taxon>Vertebrata</taxon>
        <taxon>Euteleostomi</taxon>
        <taxon>Mammalia</taxon>
        <taxon>Eutheria</taxon>
        <taxon>Euarchontoglires</taxon>
        <taxon>Glires</taxon>
        <taxon>Lagomorpha</taxon>
        <taxon>Leporidae</taxon>
        <taxon>Oryctolagus</taxon>
    </lineage>
</organism>
<feature type="domain" description="Peptidase A1" evidence="16">
    <location>
        <begin position="88"/>
        <end position="255"/>
    </location>
</feature>
<dbReference type="Bgee" id="ENSOCUG00000026197">
    <property type="expression patterns" value="Expressed in ovary and 16 other cell types or tissues"/>
</dbReference>
<comment type="catalytic activity">
    <reaction evidence="1">
        <text>Specificity similar to, but narrower than, that of pepsin A. Does not cleave the 4-Gln-|-His-5 bond in B chain of insulin.</text>
        <dbReference type="EC" id="3.4.23.5"/>
    </reaction>
</comment>
<dbReference type="Pfam" id="PF07966">
    <property type="entry name" value="A1_Propeptide"/>
    <property type="match status" value="1"/>
</dbReference>
<keyword evidence="7" id="KW-0064">Aspartyl protease</keyword>
<evidence type="ECO:0000256" key="7">
    <source>
        <dbReference type="ARBA" id="ARBA00022750"/>
    </source>
</evidence>
<evidence type="ECO:0000256" key="14">
    <source>
        <dbReference type="SAM" id="MobiDB-lite"/>
    </source>
</evidence>
<evidence type="ECO:0000256" key="1">
    <source>
        <dbReference type="ARBA" id="ARBA00000585"/>
    </source>
</evidence>
<feature type="chain" id="PRO_5023814896" description="Cathepsin D" evidence="15">
    <location>
        <begin position="21"/>
        <end position="255"/>
    </location>
</feature>
<dbReference type="Proteomes" id="UP000001811">
    <property type="component" value="Unplaced"/>
</dbReference>
<dbReference type="InterPro" id="IPR012848">
    <property type="entry name" value="Aspartic_peptidase_N"/>
</dbReference>
<dbReference type="GO" id="GO:0004190">
    <property type="term" value="F:aspartic-type endopeptidase activity"/>
    <property type="evidence" value="ECO:0007669"/>
    <property type="project" value="UniProtKB-KW"/>
</dbReference>
<accession>G1TUA3</accession>
<proteinExistence type="inferred from homology"/>
<keyword evidence="8" id="KW-0378">Hydrolase</keyword>
<reference evidence="17" key="3">
    <citation type="submission" date="2025-09" db="UniProtKB">
        <authorList>
            <consortium name="Ensembl"/>
        </authorList>
    </citation>
    <scope>IDENTIFICATION</scope>
    <source>
        <strain evidence="17">Thorbecke</strain>
    </source>
</reference>
<dbReference type="Ensembl" id="ENSOCUT00000022845.3">
    <property type="protein sequence ID" value="ENSOCUP00000020628.2"/>
    <property type="gene ID" value="ENSOCUG00000026197.3"/>
</dbReference>
<keyword evidence="10 13" id="KW-1015">Disulfide bond</keyword>
<feature type="region of interest" description="Disordered" evidence="14">
    <location>
        <begin position="212"/>
        <end position="255"/>
    </location>
</feature>
<evidence type="ECO:0000256" key="3">
    <source>
        <dbReference type="ARBA" id="ARBA00007447"/>
    </source>
</evidence>
<evidence type="ECO:0000256" key="13">
    <source>
        <dbReference type="PIRSR" id="PIRSR601461-2"/>
    </source>
</evidence>
<dbReference type="InterPro" id="IPR001461">
    <property type="entry name" value="Aspartic_peptidase_A1"/>
</dbReference>
<feature type="region of interest" description="Disordered" evidence="14">
    <location>
        <begin position="167"/>
        <end position="194"/>
    </location>
</feature>
<evidence type="ECO:0000313" key="17">
    <source>
        <dbReference type="Ensembl" id="ENSOCUP00000020628.2"/>
    </source>
</evidence>
<feature type="disulfide bond" evidence="13">
    <location>
        <begin position="119"/>
        <end position="126"/>
    </location>
</feature>
<evidence type="ECO:0000256" key="10">
    <source>
        <dbReference type="ARBA" id="ARBA00023157"/>
    </source>
</evidence>
<dbReference type="eggNOG" id="KOG1339">
    <property type="taxonomic scope" value="Eukaryota"/>
</dbReference>
<sequence>MQPPSLLLLALGLLAASATAIIRIPLHKFTSIRRTMSEAWGPVEDLIARGPVEEPGAQGPLSKYSQEAPVGTKQPVPEILRNYMDAQYYGEIGIGTPPQCFTVVFDTGSSNLWVPSVHCKLLDIACWIHHKYNSKKSSTYVKNGTTFDIHYGSGSLSGYLSQDTVSVSPAPASPRPAAYPAGGPCPRSKGPGVGAASLAVERGGWERAWSSVQAAGTAGTPRVGRAGVPQESGLMGRRRQMAREAERRGNCSTQQ</sequence>
<dbReference type="InterPro" id="IPR033121">
    <property type="entry name" value="PEPTIDASE_A1"/>
</dbReference>
<dbReference type="PROSITE" id="PS00141">
    <property type="entry name" value="ASP_PROTEASE"/>
    <property type="match status" value="1"/>
</dbReference>
<dbReference type="FunFam" id="2.40.70.10:FF:000039">
    <property type="entry name" value="Cathepsin D preproprotein"/>
    <property type="match status" value="1"/>
</dbReference>
<dbReference type="Gene3D" id="2.40.70.10">
    <property type="entry name" value="Acid Proteases"/>
    <property type="match status" value="1"/>
</dbReference>
<comment type="similarity">
    <text evidence="3">Belongs to the peptidase A1 family.</text>
</comment>
<dbReference type="SUPFAM" id="SSF50630">
    <property type="entry name" value="Acid proteases"/>
    <property type="match status" value="1"/>
</dbReference>
<keyword evidence="12" id="KW-0458">Lysosome</keyword>
<dbReference type="STRING" id="9986.ENSOCUP00000020628"/>
<dbReference type="AlphaFoldDB" id="G1TUA3"/>
<dbReference type="PROSITE" id="PS51767">
    <property type="entry name" value="PEPTIDASE_A1"/>
    <property type="match status" value="1"/>
</dbReference>
<dbReference type="PANTHER" id="PTHR47966">
    <property type="entry name" value="BETA-SITE APP-CLEAVING ENZYME, ISOFORM A-RELATED"/>
    <property type="match status" value="1"/>
</dbReference>
<evidence type="ECO:0000256" key="9">
    <source>
        <dbReference type="ARBA" id="ARBA00023145"/>
    </source>
</evidence>
<evidence type="ECO:0000256" key="6">
    <source>
        <dbReference type="ARBA" id="ARBA00022670"/>
    </source>
</evidence>
<name>G1TUA3_RABIT</name>
<dbReference type="InterPro" id="IPR001969">
    <property type="entry name" value="Aspartic_peptidase_AS"/>
</dbReference>
<dbReference type="EC" id="3.4.23.5" evidence="4"/>
<evidence type="ECO:0000313" key="18">
    <source>
        <dbReference type="Proteomes" id="UP000001811"/>
    </source>
</evidence>
<keyword evidence="15" id="KW-0732">Signal</keyword>
<dbReference type="PANTHER" id="PTHR47966:SF42">
    <property type="entry name" value="CATHEPSIN D"/>
    <property type="match status" value="1"/>
</dbReference>
<keyword evidence="6" id="KW-0645">Protease</keyword>
<evidence type="ECO:0000256" key="8">
    <source>
        <dbReference type="ARBA" id="ARBA00022801"/>
    </source>
</evidence>
<dbReference type="InterPro" id="IPR021109">
    <property type="entry name" value="Peptidase_aspartic_dom_sf"/>
</dbReference>
<reference evidence="17 18" key="1">
    <citation type="journal article" date="2011" name="Nature">
        <title>A high-resolution map of human evolutionary constraint using 29 mammals.</title>
        <authorList>
            <person name="Lindblad-Toh K."/>
            <person name="Garber M."/>
            <person name="Zuk O."/>
            <person name="Lin M.F."/>
            <person name="Parker B.J."/>
            <person name="Washietl S."/>
            <person name="Kheradpour P."/>
            <person name="Ernst J."/>
            <person name="Jordan G."/>
            <person name="Mauceli E."/>
            <person name="Ward L.D."/>
            <person name="Lowe C.B."/>
            <person name="Holloway A.K."/>
            <person name="Clamp M."/>
            <person name="Gnerre S."/>
            <person name="Alfoldi J."/>
            <person name="Beal K."/>
            <person name="Chang J."/>
            <person name="Clawson H."/>
            <person name="Cuff J."/>
            <person name="Di Palma F."/>
            <person name="Fitzgerald S."/>
            <person name="Flicek P."/>
            <person name="Guttman M."/>
            <person name="Hubisz M.J."/>
            <person name="Jaffe D.B."/>
            <person name="Jungreis I."/>
            <person name="Kent W.J."/>
            <person name="Kostka D."/>
            <person name="Lara M."/>
            <person name="Martins A.L."/>
            <person name="Massingham T."/>
            <person name="Moltke I."/>
            <person name="Raney B.J."/>
            <person name="Rasmussen M.D."/>
            <person name="Robinson J."/>
            <person name="Stark A."/>
            <person name="Vilella A.J."/>
            <person name="Wen J."/>
            <person name="Xie X."/>
            <person name="Zody M.C."/>
            <person name="Baldwin J."/>
            <person name="Bloom T."/>
            <person name="Chin C.W."/>
            <person name="Heiman D."/>
            <person name="Nicol R."/>
            <person name="Nusbaum C."/>
            <person name="Young S."/>
            <person name="Wilkinson J."/>
            <person name="Worley K.C."/>
            <person name="Kovar C.L."/>
            <person name="Muzny D.M."/>
            <person name="Gibbs R.A."/>
            <person name="Cree A."/>
            <person name="Dihn H.H."/>
            <person name="Fowler G."/>
            <person name="Jhangiani S."/>
            <person name="Joshi V."/>
            <person name="Lee S."/>
            <person name="Lewis L.R."/>
            <person name="Nazareth L.V."/>
            <person name="Okwuonu G."/>
            <person name="Santibanez J."/>
            <person name="Warren W.C."/>
            <person name="Mardis E.R."/>
            <person name="Weinstock G.M."/>
            <person name="Wilson R.K."/>
            <person name="Delehaunty K."/>
            <person name="Dooling D."/>
            <person name="Fronik C."/>
            <person name="Fulton L."/>
            <person name="Fulton B."/>
            <person name="Graves T."/>
            <person name="Minx P."/>
            <person name="Sodergren E."/>
            <person name="Birney E."/>
            <person name="Margulies E.H."/>
            <person name="Herrero J."/>
            <person name="Green E.D."/>
            <person name="Haussler D."/>
            <person name="Siepel A."/>
            <person name="Goldman N."/>
            <person name="Pollard K.S."/>
            <person name="Pedersen J.S."/>
            <person name="Lander E.S."/>
            <person name="Kellis M."/>
        </authorList>
    </citation>
    <scope>NUCLEOTIDE SEQUENCE [LARGE SCALE GENOMIC DNA]</scope>
    <source>
        <strain evidence="18">Thorbecke</strain>
    </source>
</reference>
<dbReference type="GO" id="GO:0006508">
    <property type="term" value="P:proteolysis"/>
    <property type="evidence" value="ECO:0007669"/>
    <property type="project" value="UniProtKB-KW"/>
</dbReference>
<dbReference type="SMR" id="G1TUA3"/>
<feature type="compositionally biased region" description="Low complexity" evidence="14">
    <location>
        <begin position="175"/>
        <end position="187"/>
    </location>
</feature>
<dbReference type="GeneTree" id="ENSGT00940000155733"/>
<evidence type="ECO:0000256" key="15">
    <source>
        <dbReference type="SAM" id="SignalP"/>
    </source>
</evidence>
<dbReference type="HOGENOM" id="CLU_013253_3_3_1"/>
<comment type="subcellular location">
    <subcellularLocation>
        <location evidence="2">Lysosome</location>
    </subcellularLocation>
</comment>
<feature type="signal peptide" evidence="15">
    <location>
        <begin position="1"/>
        <end position="20"/>
    </location>
</feature>
<dbReference type="PaxDb" id="9986-ENSOCUP00000020628"/>
<dbReference type="Pfam" id="PF00026">
    <property type="entry name" value="Asp"/>
    <property type="match status" value="1"/>
</dbReference>
<evidence type="ECO:0000256" key="4">
    <source>
        <dbReference type="ARBA" id="ARBA00011930"/>
    </source>
</evidence>
<evidence type="ECO:0000256" key="12">
    <source>
        <dbReference type="ARBA" id="ARBA00023228"/>
    </source>
</evidence>
<dbReference type="InParanoid" id="G1TUA3"/>
<dbReference type="GO" id="GO:0005764">
    <property type="term" value="C:lysosome"/>
    <property type="evidence" value="ECO:0007669"/>
    <property type="project" value="UniProtKB-SubCell"/>
</dbReference>
<reference evidence="17" key="2">
    <citation type="submission" date="2025-08" db="UniProtKB">
        <authorList>
            <consortium name="Ensembl"/>
        </authorList>
    </citation>
    <scope>IDENTIFICATION</scope>
    <source>
        <strain evidence="17">Thorbecke</strain>
    </source>
</reference>
<evidence type="ECO:0000256" key="11">
    <source>
        <dbReference type="ARBA" id="ARBA00023180"/>
    </source>
</evidence>
<evidence type="ECO:0000256" key="5">
    <source>
        <dbReference type="ARBA" id="ARBA00015582"/>
    </source>
</evidence>
<keyword evidence="9" id="KW-0865">Zymogen</keyword>
<protein>
    <recommendedName>
        <fullName evidence="5">Cathepsin D</fullName>
        <ecNumber evidence="4">3.4.23.5</ecNumber>
    </recommendedName>
</protein>
<keyword evidence="18" id="KW-1185">Reference proteome</keyword>
<evidence type="ECO:0000259" key="16">
    <source>
        <dbReference type="PROSITE" id="PS51767"/>
    </source>
</evidence>
<keyword evidence="11" id="KW-0325">Glycoprotein</keyword>
<dbReference type="MEROPS" id="A01.009"/>